<evidence type="ECO:0000313" key="1">
    <source>
        <dbReference type="EMBL" id="NYD65512.1"/>
    </source>
</evidence>
<name>A0A852RZQ4_9MICO</name>
<organism evidence="1 2">
    <name type="scientific">Agromyces atrinae</name>
    <dbReference type="NCBI Taxonomy" id="592376"/>
    <lineage>
        <taxon>Bacteria</taxon>
        <taxon>Bacillati</taxon>
        <taxon>Actinomycetota</taxon>
        <taxon>Actinomycetes</taxon>
        <taxon>Micrococcales</taxon>
        <taxon>Microbacteriaceae</taxon>
        <taxon>Agromyces</taxon>
    </lineage>
</organism>
<accession>A0A852RZQ4</accession>
<comment type="caution">
    <text evidence="1">The sequence shown here is derived from an EMBL/GenBank/DDBJ whole genome shotgun (WGS) entry which is preliminary data.</text>
</comment>
<dbReference type="Proteomes" id="UP000581087">
    <property type="component" value="Unassembled WGS sequence"/>
</dbReference>
<dbReference type="EMBL" id="JACCBI010000001">
    <property type="protein sequence ID" value="NYD65512.1"/>
    <property type="molecule type" value="Genomic_DNA"/>
</dbReference>
<dbReference type="AlphaFoldDB" id="A0A852RZQ4"/>
<dbReference type="RefSeq" id="WP_164989962.1">
    <property type="nucleotide sequence ID" value="NZ_JACCBI010000001.1"/>
</dbReference>
<sequence>MTDSTPTPETPDADPAAELAEARLLESEIVDEDAALKGWLPEGVPTDGPAPAP</sequence>
<evidence type="ECO:0000313" key="2">
    <source>
        <dbReference type="Proteomes" id="UP000581087"/>
    </source>
</evidence>
<proteinExistence type="predicted"/>
<protein>
    <submittedName>
        <fullName evidence="1">Uncharacterized protein</fullName>
    </submittedName>
</protein>
<gene>
    <name evidence="1" type="ORF">BJ972_000031</name>
</gene>
<reference evidence="1 2" key="1">
    <citation type="submission" date="2020-07" db="EMBL/GenBank/DDBJ databases">
        <title>Sequencing the genomes of 1000 actinobacteria strains.</title>
        <authorList>
            <person name="Klenk H.-P."/>
        </authorList>
    </citation>
    <scope>NUCLEOTIDE SEQUENCE [LARGE SCALE GENOMIC DNA]</scope>
    <source>
        <strain evidence="1 2">DSM 23870</strain>
    </source>
</reference>